<evidence type="ECO:0000313" key="3">
    <source>
        <dbReference type="Proteomes" id="UP000264071"/>
    </source>
</evidence>
<dbReference type="PROSITE" id="PS51318">
    <property type="entry name" value="TAT"/>
    <property type="match status" value="1"/>
</dbReference>
<accession>A0A3D4V6Z9</accession>
<reference evidence="2 3" key="1">
    <citation type="journal article" date="2018" name="Nat. Biotechnol.">
        <title>A standardized bacterial taxonomy based on genome phylogeny substantially revises the tree of life.</title>
        <authorList>
            <person name="Parks D.H."/>
            <person name="Chuvochina M."/>
            <person name="Waite D.W."/>
            <person name="Rinke C."/>
            <person name="Skarshewski A."/>
            <person name="Chaumeil P.A."/>
            <person name="Hugenholtz P."/>
        </authorList>
    </citation>
    <scope>NUCLEOTIDE SEQUENCE [LARGE SCALE GENOMIC DNA]</scope>
    <source>
        <strain evidence="2">UBA8844</strain>
    </source>
</reference>
<comment type="caution">
    <text evidence="2">The sequence shown here is derived from an EMBL/GenBank/DDBJ whole genome shotgun (WGS) entry which is preliminary data.</text>
</comment>
<name>A0A3D4V6Z9_9BACT</name>
<dbReference type="Proteomes" id="UP000264071">
    <property type="component" value="Unassembled WGS sequence"/>
</dbReference>
<sequence>MASSDSESSVSVMSVPDEGPDTHASATHSRRRFFALGASAAAGLALSNTAEAQRPVGRPQPLPAGNAPGTDPSAQWQDPLLRLVRRITMGLAPADVALARQLGYNGYLDYQLRPAAMDDAVLESQIASRLPMMQMTADMLRTADGGEVAAQLADAAWYRAAFSKAQLRERMIDFWTDHFTISINKAGFLKLIDDREVIRPYALGKFPDLLKASAHSGAMLFYLDQNTSRTPTPNQNYAREIMELHTVGVDGGYSQNDVAELSRILTGWSMTNNGVFRFIRSYHDRNAKTFLGRTFPAMATTATDAQMQAEGDVAIQMLLDHPATARYIAQKMARWLLAYEPPVAVVDATAATYTRTGGDIPAMIRTILSSKNLMAAPAKYKRPFHYAVSGLRALGTDLTSVPNIRSVRTRADQMGMPLFQWEQPNGYPDRIDWWSGLVITRWSYAQALSVLNSATTARVDSMLFRAPDSAEGVVAQIGARLYGGEFPTSLRAALLSYLKGGTYNDARVRETLSLALCAQEFQWY</sequence>
<protein>
    <submittedName>
        <fullName evidence="2">DUF1800 domain-containing protein</fullName>
    </submittedName>
</protein>
<dbReference type="EMBL" id="DPIY01000006">
    <property type="protein sequence ID" value="HCT56906.1"/>
    <property type="molecule type" value="Genomic_DNA"/>
</dbReference>
<proteinExistence type="predicted"/>
<evidence type="ECO:0000313" key="2">
    <source>
        <dbReference type="EMBL" id="HCT56906.1"/>
    </source>
</evidence>
<organism evidence="2 3">
    <name type="scientific">Gemmatimonas aurantiaca</name>
    <dbReference type="NCBI Taxonomy" id="173480"/>
    <lineage>
        <taxon>Bacteria</taxon>
        <taxon>Pseudomonadati</taxon>
        <taxon>Gemmatimonadota</taxon>
        <taxon>Gemmatimonadia</taxon>
        <taxon>Gemmatimonadales</taxon>
        <taxon>Gemmatimonadaceae</taxon>
        <taxon>Gemmatimonas</taxon>
    </lineage>
</organism>
<feature type="region of interest" description="Disordered" evidence="1">
    <location>
        <begin position="1"/>
        <end position="27"/>
    </location>
</feature>
<dbReference type="InterPro" id="IPR006311">
    <property type="entry name" value="TAT_signal"/>
</dbReference>
<feature type="region of interest" description="Disordered" evidence="1">
    <location>
        <begin position="50"/>
        <end position="75"/>
    </location>
</feature>
<dbReference type="Pfam" id="PF08811">
    <property type="entry name" value="DUF1800"/>
    <property type="match status" value="1"/>
</dbReference>
<gene>
    <name evidence="2" type="ORF">DGD08_06790</name>
</gene>
<feature type="compositionally biased region" description="Low complexity" evidence="1">
    <location>
        <begin position="1"/>
        <end position="15"/>
    </location>
</feature>
<dbReference type="InterPro" id="IPR014917">
    <property type="entry name" value="DUF1800"/>
</dbReference>
<dbReference type="AlphaFoldDB" id="A0A3D4V6Z9"/>
<evidence type="ECO:0000256" key="1">
    <source>
        <dbReference type="SAM" id="MobiDB-lite"/>
    </source>
</evidence>